<dbReference type="Pfam" id="PF10710">
    <property type="entry name" value="DUF2512"/>
    <property type="match status" value="1"/>
</dbReference>
<evidence type="ECO:0000256" key="1">
    <source>
        <dbReference type="SAM" id="Phobius"/>
    </source>
</evidence>
<sequence length="125" mass="13496">MALREPLESIDTIAIKVVAVTGILAFILGLIYKEEIPDILMISFLLCVISYYMGDLVILPLTNNLVATAFDFVIAFLVIWLTGLGLFNSDTPTVFVSLVAAAGIAVGECLLHILMQSVLHERSAG</sequence>
<dbReference type="PATRIC" id="fig|47500.12.peg.3535"/>
<keyword evidence="1" id="KW-1133">Transmembrane helix</keyword>
<evidence type="ECO:0000313" key="3">
    <source>
        <dbReference type="Proteomes" id="UP000037269"/>
    </source>
</evidence>
<keyword evidence="1" id="KW-0812">Transmembrane</keyword>
<keyword evidence="3" id="KW-1185">Reference proteome</keyword>
<accession>A0A0D1VJ86</accession>
<dbReference type="EMBL" id="LGUG01000005">
    <property type="protein sequence ID" value="KON93265.1"/>
    <property type="molecule type" value="Genomic_DNA"/>
</dbReference>
<reference evidence="2 3" key="1">
    <citation type="submission" date="2015-07" db="EMBL/GenBank/DDBJ databases">
        <title>Fjat-14205 dsm 2895.</title>
        <authorList>
            <person name="Liu B."/>
            <person name="Wang J."/>
            <person name="Zhu Y."/>
            <person name="Liu G."/>
            <person name="Chen Q."/>
            <person name="Chen Z."/>
            <person name="Lan J."/>
            <person name="Che J."/>
            <person name="Ge C."/>
            <person name="Shi H."/>
            <person name="Pan Z."/>
            <person name="Liu X."/>
        </authorList>
    </citation>
    <scope>NUCLEOTIDE SEQUENCE [LARGE SCALE GENOMIC DNA]</scope>
    <source>
        <strain evidence="2 3">DSM 2895</strain>
    </source>
</reference>
<dbReference type="InterPro" id="IPR019649">
    <property type="entry name" value="DUF2512"/>
</dbReference>
<comment type="caution">
    <text evidence="2">The sequence shown here is derived from an EMBL/GenBank/DDBJ whole genome shotgun (WGS) entry which is preliminary data.</text>
</comment>
<keyword evidence="1" id="KW-0472">Membrane</keyword>
<dbReference type="AlphaFoldDB" id="A0A0D1VJ86"/>
<evidence type="ECO:0008006" key="4">
    <source>
        <dbReference type="Google" id="ProtNLM"/>
    </source>
</evidence>
<feature type="transmembrane region" description="Helical" evidence="1">
    <location>
        <begin position="65"/>
        <end position="87"/>
    </location>
</feature>
<proteinExistence type="predicted"/>
<feature type="transmembrane region" description="Helical" evidence="1">
    <location>
        <begin position="39"/>
        <end position="59"/>
    </location>
</feature>
<feature type="transmembrane region" description="Helical" evidence="1">
    <location>
        <begin position="94"/>
        <end position="115"/>
    </location>
</feature>
<evidence type="ECO:0000313" key="2">
    <source>
        <dbReference type="EMBL" id="KON93265.1"/>
    </source>
</evidence>
<organism evidence="2 3">
    <name type="scientific">Aneurinibacillus migulanus</name>
    <name type="common">Bacillus migulanus</name>
    <dbReference type="NCBI Taxonomy" id="47500"/>
    <lineage>
        <taxon>Bacteria</taxon>
        <taxon>Bacillati</taxon>
        <taxon>Bacillota</taxon>
        <taxon>Bacilli</taxon>
        <taxon>Bacillales</taxon>
        <taxon>Paenibacillaceae</taxon>
        <taxon>Aneurinibacillus group</taxon>
        <taxon>Aneurinibacillus</taxon>
    </lineage>
</organism>
<dbReference type="Proteomes" id="UP000037269">
    <property type="component" value="Unassembled WGS sequence"/>
</dbReference>
<name>A0A0D1VJ86_ANEMI</name>
<protein>
    <recommendedName>
        <fullName evidence="4">DUF2512 family protein</fullName>
    </recommendedName>
</protein>
<feature type="transmembrane region" description="Helical" evidence="1">
    <location>
        <begin position="13"/>
        <end position="32"/>
    </location>
</feature>
<gene>
    <name evidence="2" type="ORF">AF333_25720</name>
</gene>